<dbReference type="VEuPathDB" id="TriTrypDB:ECC02_004467"/>
<feature type="transmembrane region" description="Helical" evidence="2">
    <location>
        <begin position="43"/>
        <end position="68"/>
    </location>
</feature>
<name>A0A7J6Y6X5_TRYCR</name>
<reference evidence="3 4" key="1">
    <citation type="journal article" date="2019" name="Genome Biol. Evol.">
        <title>Nanopore Sequencing Significantly Improves Genome Assembly of the Protozoan Parasite Trypanosoma cruzi.</title>
        <authorList>
            <person name="Diaz-Viraque F."/>
            <person name="Pita S."/>
            <person name="Greif G."/>
            <person name="de Souza R.C.M."/>
            <person name="Iraola G."/>
            <person name="Robello C."/>
        </authorList>
    </citation>
    <scope>NUCLEOTIDE SEQUENCE [LARGE SCALE GENOMIC DNA]</scope>
    <source>
        <strain evidence="3 4">Berenice</strain>
    </source>
</reference>
<keyword evidence="2" id="KW-0472">Membrane</keyword>
<accession>A0A7J6Y6X5</accession>
<feature type="compositionally biased region" description="Polar residues" evidence="1">
    <location>
        <begin position="265"/>
        <end position="284"/>
    </location>
</feature>
<gene>
    <name evidence="3" type="ORF">ECC02_004467</name>
</gene>
<evidence type="ECO:0000313" key="3">
    <source>
        <dbReference type="EMBL" id="KAF5222429.1"/>
    </source>
</evidence>
<feature type="compositionally biased region" description="Low complexity" evidence="1">
    <location>
        <begin position="296"/>
        <end position="351"/>
    </location>
</feature>
<feature type="compositionally biased region" description="Gly residues" evidence="1">
    <location>
        <begin position="144"/>
        <end position="158"/>
    </location>
</feature>
<organism evidence="3 4">
    <name type="scientific">Trypanosoma cruzi</name>
    <dbReference type="NCBI Taxonomy" id="5693"/>
    <lineage>
        <taxon>Eukaryota</taxon>
        <taxon>Discoba</taxon>
        <taxon>Euglenozoa</taxon>
        <taxon>Kinetoplastea</taxon>
        <taxon>Metakinetoplastina</taxon>
        <taxon>Trypanosomatida</taxon>
        <taxon>Trypanosomatidae</taxon>
        <taxon>Trypanosoma</taxon>
        <taxon>Schizotrypanum</taxon>
    </lineage>
</organism>
<protein>
    <recommendedName>
        <fullName evidence="5">Mucin TcMUCII</fullName>
    </recommendedName>
</protein>
<proteinExistence type="predicted"/>
<dbReference type="Proteomes" id="UP000583944">
    <property type="component" value="Unassembled WGS sequence"/>
</dbReference>
<feature type="transmembrane region" description="Helical" evidence="2">
    <location>
        <begin position="115"/>
        <end position="132"/>
    </location>
</feature>
<evidence type="ECO:0000256" key="2">
    <source>
        <dbReference type="SAM" id="Phobius"/>
    </source>
</evidence>
<evidence type="ECO:0000313" key="4">
    <source>
        <dbReference type="Proteomes" id="UP000583944"/>
    </source>
</evidence>
<keyword evidence="2" id="KW-1133">Transmembrane helix</keyword>
<evidence type="ECO:0008006" key="5">
    <source>
        <dbReference type="Google" id="ProtNLM"/>
    </source>
</evidence>
<sequence>MRTGAIWAQFFCVFLHFLLQCCLFTCVLLLIVLCVFSVYLLRGVVCFCPFTDFSCLMVCARCCFWAAAICDCAVRGWVTFLFLLLLSLCVDVLLVCAEGCTQVTGVMAMMMTGRVLLVCALCVLWCGAGGGGCDDTQQTLPSGSGGGMVVGTGVGQSRGAGNSVTEEGVEREGDDRTSDGGPARSEGQQLQETVPGKPAGVENTSNLNLLAGKGTTPPPPPPGKPNNLPKPTDPDVSATLGTTTGLQSAQQLQSQSPAGEEPTATGDSSPGPQTAAASDATRSTPAGGGAEPTSPSPGGSVNPAAASSSVAGTVSAQSQKEHAPTTTTTTTTKAPTTTTTTTTEAPTTTTTRAPSLLREIDGSLSSSAWVCAPLLLAVSALAYTTLG</sequence>
<dbReference type="VEuPathDB" id="TriTrypDB:BCY84_12518"/>
<dbReference type="InterPro" id="IPR000458">
    <property type="entry name" value="Tryp_mucin"/>
</dbReference>
<feature type="transmembrane region" description="Helical" evidence="2">
    <location>
        <begin position="6"/>
        <end position="36"/>
    </location>
</feature>
<evidence type="ECO:0000256" key="1">
    <source>
        <dbReference type="SAM" id="MobiDB-lite"/>
    </source>
</evidence>
<dbReference type="Pfam" id="PF01456">
    <property type="entry name" value="Mucin"/>
    <property type="match status" value="1"/>
</dbReference>
<comment type="caution">
    <text evidence="3">The sequence shown here is derived from an EMBL/GenBank/DDBJ whole genome shotgun (WGS) entry which is preliminary data.</text>
</comment>
<feature type="compositionally biased region" description="Basic and acidic residues" evidence="1">
    <location>
        <begin position="168"/>
        <end position="178"/>
    </location>
</feature>
<feature type="region of interest" description="Disordered" evidence="1">
    <location>
        <begin position="144"/>
        <end position="354"/>
    </location>
</feature>
<dbReference type="AlphaFoldDB" id="A0A7J6Y6X5"/>
<feature type="compositionally biased region" description="Low complexity" evidence="1">
    <location>
        <begin position="237"/>
        <end position="259"/>
    </location>
</feature>
<feature type="transmembrane region" description="Helical" evidence="2">
    <location>
        <begin position="74"/>
        <end position="94"/>
    </location>
</feature>
<keyword evidence="2" id="KW-0812">Transmembrane</keyword>
<dbReference type="EMBL" id="JABDHM010000027">
    <property type="protein sequence ID" value="KAF5222429.1"/>
    <property type="molecule type" value="Genomic_DNA"/>
</dbReference>